<feature type="compositionally biased region" description="Pro residues" evidence="1">
    <location>
        <begin position="117"/>
        <end position="128"/>
    </location>
</feature>
<dbReference type="EnsemblFungi" id="EJT81339">
    <property type="protein sequence ID" value="EJT81339"/>
    <property type="gene ID" value="GGTG_01322"/>
</dbReference>
<reference evidence="4" key="5">
    <citation type="submission" date="2018-04" db="UniProtKB">
        <authorList>
            <consortium name="EnsemblFungi"/>
        </authorList>
    </citation>
    <scope>IDENTIFICATION</scope>
    <source>
        <strain evidence="4">R3-111a-1</strain>
    </source>
</reference>
<sequence length="192" mass="18120">MYPSTSTLATLLLAAGQALGSGALRDRSDSGPSDLELAIQDLVATYVPRDVYGRATAAIPALVPGATAAPDAVLVSALAAETPPAWLPAAFAGADAFYQRALVSEVSSLKAAAATAAPPPPPPPPPPAATGGGGADAPPAESTAPTATATGGGDDGAGEGGAEATSASGAAATIMADLVGVLGVAGLVAVAL</sequence>
<dbReference type="HOGENOM" id="CLU_1415250_0_0_1"/>
<accession>J3NJ88</accession>
<dbReference type="Proteomes" id="UP000006039">
    <property type="component" value="Unassembled WGS sequence"/>
</dbReference>
<reference evidence="3" key="3">
    <citation type="submission" date="2010-09" db="EMBL/GenBank/DDBJ databases">
        <title>Annotation of Gaeumannomyces graminis var. tritici R3-111a-1.</title>
        <authorList>
            <consortium name="The Broad Institute Genome Sequencing Platform"/>
            <person name="Ma L.-J."/>
            <person name="Dead R."/>
            <person name="Young S.K."/>
            <person name="Zeng Q."/>
            <person name="Gargeya S."/>
            <person name="Fitzgerald M."/>
            <person name="Haas B."/>
            <person name="Abouelleil A."/>
            <person name="Alvarado L."/>
            <person name="Arachchi H.M."/>
            <person name="Berlin A."/>
            <person name="Brown A."/>
            <person name="Chapman S.B."/>
            <person name="Chen Z."/>
            <person name="Dunbar C."/>
            <person name="Freedman E."/>
            <person name="Gearin G."/>
            <person name="Gellesch M."/>
            <person name="Goldberg J."/>
            <person name="Griggs A."/>
            <person name="Gujja S."/>
            <person name="Heiman D."/>
            <person name="Howarth C."/>
            <person name="Larson L."/>
            <person name="Lui A."/>
            <person name="MacDonald P.J.P."/>
            <person name="Mehta T."/>
            <person name="Montmayeur A."/>
            <person name="Murphy C."/>
            <person name="Neiman D."/>
            <person name="Pearson M."/>
            <person name="Priest M."/>
            <person name="Roberts A."/>
            <person name="Saif S."/>
            <person name="Shea T."/>
            <person name="Shenoy N."/>
            <person name="Sisk P."/>
            <person name="Stolte C."/>
            <person name="Sykes S."/>
            <person name="Yandava C."/>
            <person name="Wortman J."/>
            <person name="Nusbaum C."/>
            <person name="Birren B."/>
        </authorList>
    </citation>
    <scope>NUCLEOTIDE SEQUENCE</scope>
    <source>
        <strain evidence="3">R3-111a-1</strain>
    </source>
</reference>
<reference evidence="4" key="4">
    <citation type="journal article" date="2015" name="G3 (Bethesda)">
        <title>Genome sequences of three phytopathogenic species of the Magnaporthaceae family of fungi.</title>
        <authorList>
            <person name="Okagaki L.H."/>
            <person name="Nunes C.C."/>
            <person name="Sailsbery J."/>
            <person name="Clay B."/>
            <person name="Brown D."/>
            <person name="John T."/>
            <person name="Oh Y."/>
            <person name="Young N."/>
            <person name="Fitzgerald M."/>
            <person name="Haas B.J."/>
            <person name="Zeng Q."/>
            <person name="Young S."/>
            <person name="Adiconis X."/>
            <person name="Fan L."/>
            <person name="Levin J.Z."/>
            <person name="Mitchell T.K."/>
            <person name="Okubara P.A."/>
            <person name="Farman M.L."/>
            <person name="Kohn L.M."/>
            <person name="Birren B."/>
            <person name="Ma L.-J."/>
            <person name="Dean R.A."/>
        </authorList>
    </citation>
    <scope>NUCLEOTIDE SEQUENCE</scope>
    <source>
        <strain evidence="4">R3-111a-1</strain>
    </source>
</reference>
<dbReference type="GeneID" id="20341780"/>
<dbReference type="AlphaFoldDB" id="J3NJ88"/>
<evidence type="ECO:0000313" key="5">
    <source>
        <dbReference type="Proteomes" id="UP000006039"/>
    </source>
</evidence>
<proteinExistence type="predicted"/>
<dbReference type="eggNOG" id="ENOG502RMIV">
    <property type="taxonomic scope" value="Eukaryota"/>
</dbReference>
<dbReference type="VEuPathDB" id="FungiDB:GGTG_01322"/>
<gene>
    <name evidence="4" type="primary">20341780</name>
    <name evidence="3" type="ORF">GGTG_01322</name>
</gene>
<feature type="signal peptide" evidence="2">
    <location>
        <begin position="1"/>
        <end position="20"/>
    </location>
</feature>
<evidence type="ECO:0000313" key="3">
    <source>
        <dbReference type="EMBL" id="EJT81339.1"/>
    </source>
</evidence>
<evidence type="ECO:0000313" key="4">
    <source>
        <dbReference type="EnsemblFungi" id="EJT81339"/>
    </source>
</evidence>
<keyword evidence="5" id="KW-1185">Reference proteome</keyword>
<feature type="compositionally biased region" description="Gly residues" evidence="1">
    <location>
        <begin position="150"/>
        <end position="161"/>
    </location>
</feature>
<feature type="region of interest" description="Disordered" evidence="1">
    <location>
        <begin position="114"/>
        <end position="164"/>
    </location>
</feature>
<dbReference type="OrthoDB" id="10540198at2759"/>
<name>J3NJ88_GAET3</name>
<dbReference type="RefSeq" id="XP_009217348.1">
    <property type="nucleotide sequence ID" value="XM_009219084.1"/>
</dbReference>
<organism evidence="3">
    <name type="scientific">Gaeumannomyces tritici (strain R3-111a-1)</name>
    <name type="common">Wheat and barley take-all root rot fungus</name>
    <name type="synonym">Gaeumannomyces graminis var. tritici</name>
    <dbReference type="NCBI Taxonomy" id="644352"/>
    <lineage>
        <taxon>Eukaryota</taxon>
        <taxon>Fungi</taxon>
        <taxon>Dikarya</taxon>
        <taxon>Ascomycota</taxon>
        <taxon>Pezizomycotina</taxon>
        <taxon>Sordariomycetes</taxon>
        <taxon>Sordariomycetidae</taxon>
        <taxon>Magnaporthales</taxon>
        <taxon>Magnaporthaceae</taxon>
        <taxon>Gaeumannomyces</taxon>
    </lineage>
</organism>
<feature type="chain" id="PRO_5015094154" evidence="2">
    <location>
        <begin position="21"/>
        <end position="192"/>
    </location>
</feature>
<dbReference type="EMBL" id="GL385395">
    <property type="protein sequence ID" value="EJT81339.1"/>
    <property type="molecule type" value="Genomic_DNA"/>
</dbReference>
<evidence type="ECO:0000256" key="1">
    <source>
        <dbReference type="SAM" id="MobiDB-lite"/>
    </source>
</evidence>
<keyword evidence="2" id="KW-0732">Signal</keyword>
<reference evidence="5" key="1">
    <citation type="submission" date="2010-07" db="EMBL/GenBank/DDBJ databases">
        <title>The genome sequence of Gaeumannomyces graminis var. tritici strain R3-111a-1.</title>
        <authorList>
            <consortium name="The Broad Institute Genome Sequencing Platform"/>
            <person name="Ma L.-J."/>
            <person name="Dead R."/>
            <person name="Young S."/>
            <person name="Zeng Q."/>
            <person name="Koehrsen M."/>
            <person name="Alvarado L."/>
            <person name="Berlin A."/>
            <person name="Chapman S.B."/>
            <person name="Chen Z."/>
            <person name="Freedman E."/>
            <person name="Gellesch M."/>
            <person name="Goldberg J."/>
            <person name="Griggs A."/>
            <person name="Gujja S."/>
            <person name="Heilman E.R."/>
            <person name="Heiman D."/>
            <person name="Hepburn T."/>
            <person name="Howarth C."/>
            <person name="Jen D."/>
            <person name="Larson L."/>
            <person name="Mehta T."/>
            <person name="Neiman D."/>
            <person name="Pearson M."/>
            <person name="Roberts A."/>
            <person name="Saif S."/>
            <person name="Shea T."/>
            <person name="Shenoy N."/>
            <person name="Sisk P."/>
            <person name="Stolte C."/>
            <person name="Sykes S."/>
            <person name="Walk T."/>
            <person name="White J."/>
            <person name="Yandava C."/>
            <person name="Haas B."/>
            <person name="Nusbaum C."/>
            <person name="Birren B."/>
        </authorList>
    </citation>
    <scope>NUCLEOTIDE SEQUENCE [LARGE SCALE GENOMIC DNA]</scope>
    <source>
        <strain evidence="5">R3-111a-1</strain>
    </source>
</reference>
<protein>
    <submittedName>
        <fullName evidence="3 4">Uncharacterized protein</fullName>
    </submittedName>
</protein>
<evidence type="ECO:0000256" key="2">
    <source>
        <dbReference type="SAM" id="SignalP"/>
    </source>
</evidence>
<feature type="compositionally biased region" description="Low complexity" evidence="1">
    <location>
        <begin position="136"/>
        <end position="149"/>
    </location>
</feature>
<reference evidence="3" key="2">
    <citation type="submission" date="2010-07" db="EMBL/GenBank/DDBJ databases">
        <authorList>
            <consortium name="The Broad Institute Genome Sequencing Platform"/>
            <consortium name="Broad Institute Genome Sequencing Center for Infectious Disease"/>
            <person name="Ma L.-J."/>
            <person name="Dead R."/>
            <person name="Young S."/>
            <person name="Zeng Q."/>
            <person name="Koehrsen M."/>
            <person name="Alvarado L."/>
            <person name="Berlin A."/>
            <person name="Chapman S.B."/>
            <person name="Chen Z."/>
            <person name="Freedman E."/>
            <person name="Gellesch M."/>
            <person name="Goldberg J."/>
            <person name="Griggs A."/>
            <person name="Gujja S."/>
            <person name="Heilman E.R."/>
            <person name="Heiman D."/>
            <person name="Hepburn T."/>
            <person name="Howarth C."/>
            <person name="Jen D."/>
            <person name="Larson L."/>
            <person name="Mehta T."/>
            <person name="Neiman D."/>
            <person name="Pearson M."/>
            <person name="Roberts A."/>
            <person name="Saif S."/>
            <person name="Shea T."/>
            <person name="Shenoy N."/>
            <person name="Sisk P."/>
            <person name="Stolte C."/>
            <person name="Sykes S."/>
            <person name="Walk T."/>
            <person name="White J."/>
            <person name="Yandava C."/>
            <person name="Haas B."/>
            <person name="Nusbaum C."/>
            <person name="Birren B."/>
        </authorList>
    </citation>
    <scope>NUCLEOTIDE SEQUENCE</scope>
    <source>
        <strain evidence="3">R3-111a-1</strain>
    </source>
</reference>